<dbReference type="InterPro" id="IPR036615">
    <property type="entry name" value="Mur_ligase_C_dom_sf"/>
</dbReference>
<dbReference type="NCBIfam" id="TIGR01499">
    <property type="entry name" value="folC"/>
    <property type="match status" value="1"/>
</dbReference>
<keyword evidence="7" id="KW-0460">Magnesium</keyword>
<evidence type="ECO:0000313" key="12">
    <source>
        <dbReference type="EMBL" id="KAA9166181.1"/>
    </source>
</evidence>
<dbReference type="AlphaFoldDB" id="A0A5N0VNG7"/>
<keyword evidence="6" id="KW-0067">ATP-binding</keyword>
<evidence type="ECO:0000256" key="1">
    <source>
        <dbReference type="ARBA" id="ARBA00008276"/>
    </source>
</evidence>
<dbReference type="Gene3D" id="3.40.1190.10">
    <property type="entry name" value="Mur-like, catalytic domain"/>
    <property type="match status" value="1"/>
</dbReference>
<evidence type="ECO:0000256" key="5">
    <source>
        <dbReference type="ARBA" id="ARBA00022741"/>
    </source>
</evidence>
<keyword evidence="5" id="KW-0547">Nucleotide-binding</keyword>
<protein>
    <recommendedName>
        <fullName evidence="2">tetrahydrofolate synthase</fullName>
        <ecNumber evidence="2">6.3.2.17</ecNumber>
    </recommendedName>
    <alternativeName>
        <fullName evidence="8">Tetrahydrofolylpolyglutamate synthase</fullName>
    </alternativeName>
</protein>
<dbReference type="PANTHER" id="PTHR11136">
    <property type="entry name" value="FOLYLPOLYGLUTAMATE SYNTHASE-RELATED"/>
    <property type="match status" value="1"/>
</dbReference>
<evidence type="ECO:0000256" key="7">
    <source>
        <dbReference type="ARBA" id="ARBA00022842"/>
    </source>
</evidence>
<feature type="domain" description="Mur ligase C-terminal" evidence="10">
    <location>
        <begin position="265"/>
        <end position="381"/>
    </location>
</feature>
<proteinExistence type="inferred from homology"/>
<dbReference type="InterPro" id="IPR001645">
    <property type="entry name" value="Folylpolyglutamate_synth"/>
</dbReference>
<organism evidence="12 13">
    <name type="scientific">Amycolatopsis acidicola</name>
    <dbReference type="NCBI Taxonomy" id="2596893"/>
    <lineage>
        <taxon>Bacteria</taxon>
        <taxon>Bacillati</taxon>
        <taxon>Actinomycetota</taxon>
        <taxon>Actinomycetes</taxon>
        <taxon>Pseudonocardiales</taxon>
        <taxon>Pseudonocardiaceae</taxon>
        <taxon>Amycolatopsis</taxon>
    </lineage>
</organism>
<dbReference type="EMBL" id="VMNW02000003">
    <property type="protein sequence ID" value="KAA9166181.1"/>
    <property type="molecule type" value="Genomic_DNA"/>
</dbReference>
<dbReference type="GO" id="GO:0005737">
    <property type="term" value="C:cytoplasm"/>
    <property type="evidence" value="ECO:0007669"/>
    <property type="project" value="TreeGrafter"/>
</dbReference>
<dbReference type="SUPFAM" id="SSF53244">
    <property type="entry name" value="MurD-like peptide ligases, peptide-binding domain"/>
    <property type="match status" value="1"/>
</dbReference>
<keyword evidence="13" id="KW-1185">Reference proteome</keyword>
<dbReference type="GO" id="GO:0046872">
    <property type="term" value="F:metal ion binding"/>
    <property type="evidence" value="ECO:0007669"/>
    <property type="project" value="UniProtKB-KW"/>
</dbReference>
<dbReference type="Gene3D" id="3.90.190.20">
    <property type="entry name" value="Mur ligase, C-terminal domain"/>
    <property type="match status" value="1"/>
</dbReference>
<evidence type="ECO:0000256" key="8">
    <source>
        <dbReference type="ARBA" id="ARBA00030592"/>
    </source>
</evidence>
<evidence type="ECO:0000256" key="3">
    <source>
        <dbReference type="ARBA" id="ARBA00022598"/>
    </source>
</evidence>
<dbReference type="EC" id="6.3.2.17" evidence="2"/>
<evidence type="ECO:0000313" key="13">
    <source>
        <dbReference type="Proteomes" id="UP000319769"/>
    </source>
</evidence>
<name>A0A5N0VNG7_9PSEU</name>
<evidence type="ECO:0000256" key="4">
    <source>
        <dbReference type="ARBA" id="ARBA00022723"/>
    </source>
</evidence>
<dbReference type="Pfam" id="PF02875">
    <property type="entry name" value="Mur_ligase_C"/>
    <property type="match status" value="1"/>
</dbReference>
<comment type="similarity">
    <text evidence="1">Belongs to the folylpolyglutamate synthase family.</text>
</comment>
<evidence type="ECO:0000256" key="9">
    <source>
        <dbReference type="ARBA" id="ARBA00047493"/>
    </source>
</evidence>
<dbReference type="Pfam" id="PF08245">
    <property type="entry name" value="Mur_ligase_M"/>
    <property type="match status" value="1"/>
</dbReference>
<dbReference type="GO" id="GO:0004326">
    <property type="term" value="F:tetrahydrofolylpolyglutamate synthase activity"/>
    <property type="evidence" value="ECO:0007669"/>
    <property type="project" value="UniProtKB-EC"/>
</dbReference>
<keyword evidence="3" id="KW-0436">Ligase</keyword>
<dbReference type="PIRSF" id="PIRSF001563">
    <property type="entry name" value="Folylpolyglu_synth"/>
    <property type="match status" value="1"/>
</dbReference>
<dbReference type="Proteomes" id="UP000319769">
    <property type="component" value="Unassembled WGS sequence"/>
</dbReference>
<dbReference type="PANTHER" id="PTHR11136:SF0">
    <property type="entry name" value="DIHYDROFOLATE SYNTHETASE-RELATED"/>
    <property type="match status" value="1"/>
</dbReference>
<keyword evidence="4" id="KW-0479">Metal-binding</keyword>
<reference evidence="12" key="1">
    <citation type="submission" date="2019-09" db="EMBL/GenBank/DDBJ databases">
        <authorList>
            <person name="Teo W.F.A."/>
            <person name="Duangmal K."/>
        </authorList>
    </citation>
    <scope>NUCLEOTIDE SEQUENCE [LARGE SCALE GENOMIC DNA]</scope>
    <source>
        <strain evidence="12">K81G1</strain>
    </source>
</reference>
<dbReference type="InterPro" id="IPR004101">
    <property type="entry name" value="Mur_ligase_C"/>
</dbReference>
<sequence>MADLMARLGNPQHAVPVVHVTGTNGKTTTARIIDDLLRAAGLRVGRYTSPHLETPRERIALDGSPITAERFIAAYQRIEPHASRVDLTHPVALSFFEVMTATAFVAFAEAELDVAVVEVGMGGTWDATNVADGEVAVITPISLDHREYLGPDVAAIATEKAGIIKPGAVAIVGHQPPAALRRLGRRGPLRHVEKEIPVLARVPGPDGQQLHLPDYGNLTVPLLGRHQADNARTALAAANAFLAPRGKKLTAEAVRRTFAAIRSPGRLEPHSLDPPVFLDATHNPAGMRATVAALLEAHPGTRFTTVLAVLADKEVTGMLRAVAELDGDLVVTRNRSPRALPVAELASKAREVFPAERIHVHESLAEALRRPYSALLVTGSVVTAGEARGHLAG</sequence>
<evidence type="ECO:0000256" key="6">
    <source>
        <dbReference type="ARBA" id="ARBA00022840"/>
    </source>
</evidence>
<dbReference type="GO" id="GO:0005524">
    <property type="term" value="F:ATP binding"/>
    <property type="evidence" value="ECO:0007669"/>
    <property type="project" value="UniProtKB-KW"/>
</dbReference>
<dbReference type="SUPFAM" id="SSF53623">
    <property type="entry name" value="MurD-like peptide ligases, catalytic domain"/>
    <property type="match status" value="1"/>
</dbReference>
<feature type="domain" description="Mur ligase central" evidence="11">
    <location>
        <begin position="20"/>
        <end position="238"/>
    </location>
</feature>
<comment type="caution">
    <text evidence="12">The sequence shown here is derived from an EMBL/GenBank/DDBJ whole genome shotgun (WGS) entry which is preliminary data.</text>
</comment>
<dbReference type="InterPro" id="IPR013221">
    <property type="entry name" value="Mur_ligase_cen"/>
</dbReference>
<dbReference type="OrthoDB" id="9809356at2"/>
<dbReference type="GO" id="GO:0008841">
    <property type="term" value="F:dihydrofolate synthase activity"/>
    <property type="evidence" value="ECO:0007669"/>
    <property type="project" value="TreeGrafter"/>
</dbReference>
<evidence type="ECO:0000256" key="2">
    <source>
        <dbReference type="ARBA" id="ARBA00013025"/>
    </source>
</evidence>
<comment type="catalytic activity">
    <reaction evidence="9">
        <text>(6S)-5,6,7,8-tetrahydrofolyl-(gamma-L-Glu)(n) + L-glutamate + ATP = (6S)-5,6,7,8-tetrahydrofolyl-(gamma-L-Glu)(n+1) + ADP + phosphate + H(+)</text>
        <dbReference type="Rhea" id="RHEA:10580"/>
        <dbReference type="Rhea" id="RHEA-COMP:14738"/>
        <dbReference type="Rhea" id="RHEA-COMP:14740"/>
        <dbReference type="ChEBI" id="CHEBI:15378"/>
        <dbReference type="ChEBI" id="CHEBI:29985"/>
        <dbReference type="ChEBI" id="CHEBI:30616"/>
        <dbReference type="ChEBI" id="CHEBI:43474"/>
        <dbReference type="ChEBI" id="CHEBI:141005"/>
        <dbReference type="ChEBI" id="CHEBI:456216"/>
        <dbReference type="EC" id="6.3.2.17"/>
    </reaction>
</comment>
<gene>
    <name evidence="12" type="ORF">FPZ12_004080</name>
</gene>
<evidence type="ECO:0000259" key="11">
    <source>
        <dbReference type="Pfam" id="PF08245"/>
    </source>
</evidence>
<evidence type="ECO:0000259" key="10">
    <source>
        <dbReference type="Pfam" id="PF02875"/>
    </source>
</evidence>
<accession>A0A5N0VNG7</accession>
<dbReference type="InterPro" id="IPR036565">
    <property type="entry name" value="Mur-like_cat_sf"/>
</dbReference>